<keyword evidence="2 5" id="KW-0238">DNA-binding</keyword>
<dbReference type="InterPro" id="IPR002577">
    <property type="entry name" value="HTH_HxlR"/>
</dbReference>
<dbReference type="PROSITE" id="PS51118">
    <property type="entry name" value="HTH_HXLR"/>
    <property type="match status" value="1"/>
</dbReference>
<dbReference type="InterPro" id="IPR036527">
    <property type="entry name" value="SCP2_sterol-bd_dom_sf"/>
</dbReference>
<keyword evidence="3" id="KW-0804">Transcription</keyword>
<dbReference type="AlphaFoldDB" id="A0A7W9KPB7"/>
<proteinExistence type="predicted"/>
<evidence type="ECO:0000256" key="3">
    <source>
        <dbReference type="ARBA" id="ARBA00023163"/>
    </source>
</evidence>
<dbReference type="Proteomes" id="UP000585638">
    <property type="component" value="Unassembled WGS sequence"/>
</dbReference>
<dbReference type="RefSeq" id="WP_184867932.1">
    <property type="nucleotide sequence ID" value="NZ_BAAAWY010000101.1"/>
</dbReference>
<dbReference type="PANTHER" id="PTHR33204:SF18">
    <property type="entry name" value="TRANSCRIPTIONAL REGULATORY PROTEIN"/>
    <property type="match status" value="1"/>
</dbReference>
<feature type="domain" description="HTH hxlR-type" evidence="4">
    <location>
        <begin position="11"/>
        <end position="109"/>
    </location>
</feature>
<evidence type="ECO:0000259" key="4">
    <source>
        <dbReference type="PROSITE" id="PS51118"/>
    </source>
</evidence>
<evidence type="ECO:0000256" key="1">
    <source>
        <dbReference type="ARBA" id="ARBA00023015"/>
    </source>
</evidence>
<organism evidence="5 6">
    <name type="scientific">Kutzneria kofuensis</name>
    <dbReference type="NCBI Taxonomy" id="103725"/>
    <lineage>
        <taxon>Bacteria</taxon>
        <taxon>Bacillati</taxon>
        <taxon>Actinomycetota</taxon>
        <taxon>Actinomycetes</taxon>
        <taxon>Pseudonocardiales</taxon>
        <taxon>Pseudonocardiaceae</taxon>
        <taxon>Kutzneria</taxon>
    </lineage>
</organism>
<dbReference type="InterPro" id="IPR036388">
    <property type="entry name" value="WH-like_DNA-bd_sf"/>
</dbReference>
<protein>
    <submittedName>
        <fullName evidence="5">DNA-binding HxlR family transcriptional regulator</fullName>
    </submittedName>
</protein>
<comment type="caution">
    <text evidence="5">The sequence shown here is derived from an EMBL/GenBank/DDBJ whole genome shotgun (WGS) entry which is preliminary data.</text>
</comment>
<keyword evidence="6" id="KW-1185">Reference proteome</keyword>
<dbReference type="Gene3D" id="3.30.1050.10">
    <property type="entry name" value="SCP2 sterol-binding domain"/>
    <property type="match status" value="1"/>
</dbReference>
<dbReference type="SUPFAM" id="SSF46785">
    <property type="entry name" value="Winged helix' DNA-binding domain"/>
    <property type="match status" value="1"/>
</dbReference>
<sequence>MSGRRSYDDGCATAHALDLVGERWALLVVRELLLGPKRFTDLRVGLPGISPNVLSQRLRELEQVGVVKRGRLTPPAAASVYELTEWGHELERVILALGRWACRSPMMAHDAAVGADSLVLALRNLFDPRAARGFTLTFTLVLGDNDFRVSVGRTRCQVSRGAAANRDLVVRTDATTLNALLWGGRDLTEALRAGDVRITGPVEPVATFLTLFPLPEPMPLTGS</sequence>
<reference evidence="5 6" key="1">
    <citation type="submission" date="2020-08" db="EMBL/GenBank/DDBJ databases">
        <title>Sequencing the genomes of 1000 actinobacteria strains.</title>
        <authorList>
            <person name="Klenk H.-P."/>
        </authorList>
    </citation>
    <scope>NUCLEOTIDE SEQUENCE [LARGE SCALE GENOMIC DNA]</scope>
    <source>
        <strain evidence="5 6">DSM 43851</strain>
    </source>
</reference>
<accession>A0A7W9KPB7</accession>
<dbReference type="PANTHER" id="PTHR33204">
    <property type="entry name" value="TRANSCRIPTIONAL REGULATOR, MARR FAMILY"/>
    <property type="match status" value="1"/>
</dbReference>
<dbReference type="Pfam" id="PF01638">
    <property type="entry name" value="HxlR"/>
    <property type="match status" value="1"/>
</dbReference>
<dbReference type="InterPro" id="IPR036390">
    <property type="entry name" value="WH_DNA-bd_sf"/>
</dbReference>
<evidence type="ECO:0000313" key="6">
    <source>
        <dbReference type="Proteomes" id="UP000585638"/>
    </source>
</evidence>
<evidence type="ECO:0000313" key="5">
    <source>
        <dbReference type="EMBL" id="MBB5896246.1"/>
    </source>
</evidence>
<gene>
    <name evidence="5" type="ORF">BJ998_007442</name>
</gene>
<dbReference type="GO" id="GO:0003677">
    <property type="term" value="F:DNA binding"/>
    <property type="evidence" value="ECO:0007669"/>
    <property type="project" value="UniProtKB-KW"/>
</dbReference>
<name>A0A7W9KPB7_9PSEU</name>
<evidence type="ECO:0000256" key="2">
    <source>
        <dbReference type="ARBA" id="ARBA00023125"/>
    </source>
</evidence>
<keyword evidence="1" id="KW-0805">Transcription regulation</keyword>
<dbReference type="EMBL" id="JACHIR010000001">
    <property type="protein sequence ID" value="MBB5896246.1"/>
    <property type="molecule type" value="Genomic_DNA"/>
</dbReference>
<dbReference type="Gene3D" id="1.10.10.10">
    <property type="entry name" value="Winged helix-like DNA-binding domain superfamily/Winged helix DNA-binding domain"/>
    <property type="match status" value="1"/>
</dbReference>
<dbReference type="SUPFAM" id="SSF55718">
    <property type="entry name" value="SCP-like"/>
    <property type="match status" value="1"/>
</dbReference>